<organism evidence="1 2">
    <name type="scientific">Liparis tanakae</name>
    <name type="common">Tanaka's snailfish</name>
    <dbReference type="NCBI Taxonomy" id="230148"/>
    <lineage>
        <taxon>Eukaryota</taxon>
        <taxon>Metazoa</taxon>
        <taxon>Chordata</taxon>
        <taxon>Craniata</taxon>
        <taxon>Vertebrata</taxon>
        <taxon>Euteleostomi</taxon>
        <taxon>Actinopterygii</taxon>
        <taxon>Neopterygii</taxon>
        <taxon>Teleostei</taxon>
        <taxon>Neoteleostei</taxon>
        <taxon>Acanthomorphata</taxon>
        <taxon>Eupercaria</taxon>
        <taxon>Perciformes</taxon>
        <taxon>Cottioidei</taxon>
        <taxon>Cottales</taxon>
        <taxon>Liparidae</taxon>
        <taxon>Liparis</taxon>
    </lineage>
</organism>
<reference evidence="1 2" key="1">
    <citation type="submission" date="2019-03" db="EMBL/GenBank/DDBJ databases">
        <title>First draft genome of Liparis tanakae, snailfish: a comprehensive survey of snailfish specific genes.</title>
        <authorList>
            <person name="Kim W."/>
            <person name="Song I."/>
            <person name="Jeong J.-H."/>
            <person name="Kim D."/>
            <person name="Kim S."/>
            <person name="Ryu S."/>
            <person name="Song J.Y."/>
            <person name="Lee S.K."/>
        </authorList>
    </citation>
    <scope>NUCLEOTIDE SEQUENCE [LARGE SCALE GENOMIC DNA]</scope>
    <source>
        <tissue evidence="1">Muscle</tissue>
    </source>
</reference>
<dbReference type="Proteomes" id="UP000314294">
    <property type="component" value="Unassembled WGS sequence"/>
</dbReference>
<evidence type="ECO:0000313" key="2">
    <source>
        <dbReference type="Proteomes" id="UP000314294"/>
    </source>
</evidence>
<keyword evidence="2" id="KW-1185">Reference proteome</keyword>
<dbReference type="AlphaFoldDB" id="A0A4Z2FNA8"/>
<sequence length="88" mass="9961">MLGALRYLVVWRDLSAEAERREHLVDQEVLGVLVHLQPVEQQVLGVQLQLQLVDQSVSLTELLHLQLQGQLEVPQGAEVLGLRHVRLL</sequence>
<protein>
    <submittedName>
        <fullName evidence="1">Uncharacterized protein</fullName>
    </submittedName>
</protein>
<dbReference type="EMBL" id="SRLO01001049">
    <property type="protein sequence ID" value="TNN42274.1"/>
    <property type="molecule type" value="Genomic_DNA"/>
</dbReference>
<gene>
    <name evidence="1" type="ORF">EYF80_047569</name>
</gene>
<evidence type="ECO:0000313" key="1">
    <source>
        <dbReference type="EMBL" id="TNN42274.1"/>
    </source>
</evidence>
<comment type="caution">
    <text evidence="1">The sequence shown here is derived from an EMBL/GenBank/DDBJ whole genome shotgun (WGS) entry which is preliminary data.</text>
</comment>
<accession>A0A4Z2FNA8</accession>
<proteinExistence type="predicted"/>
<name>A0A4Z2FNA8_9TELE</name>